<dbReference type="Pfam" id="PF06170">
    <property type="entry name" value="DUF983"/>
    <property type="match status" value="1"/>
</dbReference>
<protein>
    <submittedName>
        <fullName evidence="2">Uncharacterized protein (DUF983 family)</fullName>
    </submittedName>
</protein>
<keyword evidence="1" id="KW-1133">Transmembrane helix</keyword>
<organism evidence="2 3">
    <name type="scientific">Novosphingobium capsulatum</name>
    <dbReference type="NCBI Taxonomy" id="13688"/>
    <lineage>
        <taxon>Bacteria</taxon>
        <taxon>Pseudomonadati</taxon>
        <taxon>Pseudomonadota</taxon>
        <taxon>Alphaproteobacteria</taxon>
        <taxon>Sphingomonadales</taxon>
        <taxon>Sphingomonadaceae</taxon>
        <taxon>Novosphingobium</taxon>
    </lineage>
</organism>
<dbReference type="InterPro" id="IPR009325">
    <property type="entry name" value="DUF983"/>
</dbReference>
<proteinExistence type="predicted"/>
<comment type="caution">
    <text evidence="2">The sequence shown here is derived from an EMBL/GenBank/DDBJ whole genome shotgun (WGS) entry which is preliminary data.</text>
</comment>
<evidence type="ECO:0000313" key="3">
    <source>
        <dbReference type="Proteomes" id="UP001184150"/>
    </source>
</evidence>
<reference evidence="2 3" key="1">
    <citation type="submission" date="2023-07" db="EMBL/GenBank/DDBJ databases">
        <title>Sorghum-associated microbial communities from plants grown in Nebraska, USA.</title>
        <authorList>
            <person name="Schachtman D."/>
        </authorList>
    </citation>
    <scope>NUCLEOTIDE SEQUENCE [LARGE SCALE GENOMIC DNA]</scope>
    <source>
        <strain evidence="2 3">DS1027</strain>
    </source>
</reference>
<evidence type="ECO:0000313" key="2">
    <source>
        <dbReference type="EMBL" id="MDR6512387.1"/>
    </source>
</evidence>
<keyword evidence="1" id="KW-0472">Membrane</keyword>
<dbReference type="Proteomes" id="UP001184150">
    <property type="component" value="Unassembled WGS sequence"/>
</dbReference>
<feature type="transmembrane region" description="Helical" evidence="1">
    <location>
        <begin position="102"/>
        <end position="124"/>
    </location>
</feature>
<sequence length="129" mass="13787">MSENSGSSRSATGPGWWQVARHGMCPACNTPGMVWAGRAWEPPKLNDHCRACGEPLAVHEASGRALYPVVIPLVALLVFSALRVDDIWRLPLWVYPLVWGPASALIVGLAVRAVRAAVLAARVAPRGQG</sequence>
<evidence type="ECO:0000256" key="1">
    <source>
        <dbReference type="SAM" id="Phobius"/>
    </source>
</evidence>
<accession>A0ABU1MQU3</accession>
<keyword evidence="3" id="KW-1185">Reference proteome</keyword>
<feature type="transmembrane region" description="Helical" evidence="1">
    <location>
        <begin position="65"/>
        <end position="82"/>
    </location>
</feature>
<keyword evidence="1" id="KW-0812">Transmembrane</keyword>
<name>A0ABU1MQU3_9SPHN</name>
<dbReference type="EMBL" id="JAVDRD010000009">
    <property type="protein sequence ID" value="MDR6512387.1"/>
    <property type="molecule type" value="Genomic_DNA"/>
</dbReference>
<gene>
    <name evidence="2" type="ORF">J2792_003270</name>
</gene>